<evidence type="ECO:0000313" key="3">
    <source>
        <dbReference type="Proteomes" id="UP000030816"/>
    </source>
</evidence>
<dbReference type="Proteomes" id="UP000030816">
    <property type="component" value="Unassembled WGS sequence"/>
</dbReference>
<comment type="caution">
    <text evidence="2">The sequence shown here is derived from an EMBL/GenBank/DDBJ whole genome shotgun (WGS) entry which is preliminary data.</text>
</comment>
<reference evidence="2 3" key="1">
    <citation type="journal article" date="2014" name="Proc. Natl. Acad. Sci. U.S.A.">
        <title>Trajectory and genomic determinants of fungal-pathogen speciation and host adaptation.</title>
        <authorList>
            <person name="Hu X."/>
            <person name="Xiao G."/>
            <person name="Zheng P."/>
            <person name="Shang Y."/>
            <person name="Su Y."/>
            <person name="Zhang X."/>
            <person name="Liu X."/>
            <person name="Zhan S."/>
            <person name="St Leger R.J."/>
            <person name="Wang C."/>
        </authorList>
    </citation>
    <scope>NUCLEOTIDE SEQUENCE [LARGE SCALE GENOMIC DNA]</scope>
    <source>
        <strain evidence="2 3">ARSEF 1941</strain>
    </source>
</reference>
<sequence length="105" mass="11790">MTYPEHPDVLTAFLFNYSVVGSRGLRSRTNEMLNLLDIAKSQATEIASLKAKHQAACQEAAEAEKKARIADAEEEGATDVTQDTYKRLNLVSWRNEKIITHIGWL</sequence>
<evidence type="ECO:0000313" key="2">
    <source>
        <dbReference type="EMBL" id="KHN99856.1"/>
    </source>
</evidence>
<keyword evidence="1" id="KW-0175">Coiled coil</keyword>
<dbReference type="RefSeq" id="XP_040680922.1">
    <property type="nucleotide sequence ID" value="XM_040820579.1"/>
</dbReference>
<evidence type="ECO:0000256" key="1">
    <source>
        <dbReference type="SAM" id="Coils"/>
    </source>
</evidence>
<protein>
    <submittedName>
        <fullName evidence="2">Uncharacterized protein</fullName>
    </submittedName>
</protein>
<proteinExistence type="predicted"/>
<organism evidence="2 3">
    <name type="scientific">Metarhizium album (strain ARSEF 1941)</name>
    <dbReference type="NCBI Taxonomy" id="1081103"/>
    <lineage>
        <taxon>Eukaryota</taxon>
        <taxon>Fungi</taxon>
        <taxon>Dikarya</taxon>
        <taxon>Ascomycota</taxon>
        <taxon>Pezizomycotina</taxon>
        <taxon>Sordariomycetes</taxon>
        <taxon>Hypocreomycetidae</taxon>
        <taxon>Hypocreales</taxon>
        <taxon>Clavicipitaceae</taxon>
        <taxon>Metarhizium</taxon>
    </lineage>
</organism>
<dbReference type="AlphaFoldDB" id="A0A0B2WUV6"/>
<dbReference type="HOGENOM" id="CLU_2237201_0_0_1"/>
<dbReference type="GeneID" id="63736235"/>
<accession>A0A0B2WUV6</accession>
<keyword evidence="3" id="KW-1185">Reference proteome</keyword>
<name>A0A0B2WUV6_METAS</name>
<feature type="coiled-coil region" evidence="1">
    <location>
        <begin position="46"/>
        <end position="75"/>
    </location>
</feature>
<dbReference type="EMBL" id="AZHE01000003">
    <property type="protein sequence ID" value="KHN99856.1"/>
    <property type="molecule type" value="Genomic_DNA"/>
</dbReference>
<gene>
    <name evidence="2" type="ORF">MAM_01780</name>
</gene>